<organism evidence="3 4">
    <name type="scientific">Durusdinium trenchii</name>
    <dbReference type="NCBI Taxonomy" id="1381693"/>
    <lineage>
        <taxon>Eukaryota</taxon>
        <taxon>Sar</taxon>
        <taxon>Alveolata</taxon>
        <taxon>Dinophyceae</taxon>
        <taxon>Suessiales</taxon>
        <taxon>Symbiodiniaceae</taxon>
        <taxon>Durusdinium</taxon>
    </lineage>
</organism>
<dbReference type="SUPFAM" id="SSF56112">
    <property type="entry name" value="Protein kinase-like (PK-like)"/>
    <property type="match status" value="1"/>
</dbReference>
<dbReference type="InterPro" id="IPR000719">
    <property type="entry name" value="Prot_kinase_dom"/>
</dbReference>
<sequence>MTTTIIGSECWLHQVHLGGLGPKARRPEPWTGMIGNAVIHDSSERRVKLENVLKRAASGQTLSDKTPANSRYGSFGQLQKSPEGLQLILTKSGIAWVSEDGREHEIIPLLLADVVYAEVAQKFSFTTPDATHLIAIAPRIQSLAAVWLLCTNAGTGDFSLDHLMISFSRRGAIRWDIKDCCHFSAKCCGQGAHGSVFSGVSLLPLYDSRQRLLPEKRDVINMQKVHNFGRVAVKIWNKPPMSMIRQEVYALQAAAGHPNICSLLGLYCEGPRRKTAVIWLLALEHCTGGDLFDLIRDNYISQLQVMDILFGLFSALAHVHSLQLVHRDIKAENVVLKKHHAVLIDFGISANVNDEQEMMRPVGSPGYAAPEVIALVPERYNEKVDVFATGVLCYFMLFRTLPFWADTQEDILNKTRACEVHYPDEESRPVRPELIGLMDHLIQKKPEDRPSSLEAFLKLRDSAPDEVLQDKGGRAYRAALAGLVKLGHLPASAAGAESFEEFSEESPDVSELPSTQTTTERPSVWRTVTGSALRQISSFRLPRVRPTLSKVLGIFHSSSRLALPGPVTGKRSKTTDDARRSLVASPESNPNEDQEGHAFDDTNLALQAAEAATPTVKGHSEHEASTAAGSESFSVSRFTESGKGSKDRLGSKSSYPKASGSLSLDSHVDEQISKSPNLPVHMEEDEEQSSFKEAGHHVEEDELLGKVDDVDSLMESEAGRSCRPNAVSPELAEAPPLEAMGVIAAPAAPSTQPPALVPVAPTSPAPAVPKHRQRGLAVFRTLLSAQEQGS</sequence>
<proteinExistence type="predicted"/>
<dbReference type="Pfam" id="PF00069">
    <property type="entry name" value="Pkinase"/>
    <property type="match status" value="1"/>
</dbReference>
<feature type="region of interest" description="Disordered" evidence="1">
    <location>
        <begin position="611"/>
        <end position="703"/>
    </location>
</feature>
<feature type="domain" description="Protein kinase" evidence="2">
    <location>
        <begin position="182"/>
        <end position="468"/>
    </location>
</feature>
<evidence type="ECO:0000256" key="1">
    <source>
        <dbReference type="SAM" id="MobiDB-lite"/>
    </source>
</evidence>
<protein>
    <submittedName>
        <fullName evidence="3">Calcium-dependent protein kinase 2 (PfCDPK2)</fullName>
    </submittedName>
</protein>
<dbReference type="GO" id="GO:0016301">
    <property type="term" value="F:kinase activity"/>
    <property type="evidence" value="ECO:0007669"/>
    <property type="project" value="UniProtKB-KW"/>
</dbReference>
<accession>A0ABP0KYW1</accession>
<dbReference type="PROSITE" id="PS00108">
    <property type="entry name" value="PROTEIN_KINASE_ST"/>
    <property type="match status" value="1"/>
</dbReference>
<feature type="region of interest" description="Disordered" evidence="1">
    <location>
        <begin position="497"/>
        <end position="523"/>
    </location>
</feature>
<reference evidence="3 4" key="1">
    <citation type="submission" date="2024-02" db="EMBL/GenBank/DDBJ databases">
        <authorList>
            <person name="Chen Y."/>
            <person name="Shah S."/>
            <person name="Dougan E. K."/>
            <person name="Thang M."/>
            <person name="Chan C."/>
        </authorList>
    </citation>
    <scope>NUCLEOTIDE SEQUENCE [LARGE SCALE GENOMIC DNA]</scope>
</reference>
<evidence type="ECO:0000259" key="2">
    <source>
        <dbReference type="PROSITE" id="PS50011"/>
    </source>
</evidence>
<name>A0ABP0KYW1_9DINO</name>
<evidence type="ECO:0000313" key="4">
    <source>
        <dbReference type="Proteomes" id="UP001642464"/>
    </source>
</evidence>
<feature type="compositionally biased region" description="Acidic residues" evidence="1">
    <location>
        <begin position="498"/>
        <end position="508"/>
    </location>
</feature>
<feature type="compositionally biased region" description="Polar residues" evidence="1">
    <location>
        <begin position="512"/>
        <end position="523"/>
    </location>
</feature>
<feature type="compositionally biased region" description="Polar residues" evidence="1">
    <location>
        <begin position="627"/>
        <end position="639"/>
    </location>
</feature>
<comment type="caution">
    <text evidence="3">The sequence shown here is derived from an EMBL/GenBank/DDBJ whole genome shotgun (WGS) entry which is preliminary data.</text>
</comment>
<gene>
    <name evidence="3" type="ORF">SCF082_LOCUS19832</name>
</gene>
<evidence type="ECO:0000313" key="3">
    <source>
        <dbReference type="EMBL" id="CAK9031913.1"/>
    </source>
</evidence>
<dbReference type="PANTHER" id="PTHR24347">
    <property type="entry name" value="SERINE/THREONINE-PROTEIN KINASE"/>
    <property type="match status" value="1"/>
</dbReference>
<dbReference type="Gene3D" id="1.10.510.10">
    <property type="entry name" value="Transferase(Phosphotransferase) domain 1"/>
    <property type="match status" value="1"/>
</dbReference>
<dbReference type="PROSITE" id="PS50011">
    <property type="entry name" value="PROTEIN_KINASE_DOM"/>
    <property type="match status" value="1"/>
</dbReference>
<feature type="compositionally biased region" description="Basic and acidic residues" evidence="1">
    <location>
        <begin position="689"/>
        <end position="703"/>
    </location>
</feature>
<dbReference type="EMBL" id="CAXAMM010013669">
    <property type="protein sequence ID" value="CAK9031913.1"/>
    <property type="molecule type" value="Genomic_DNA"/>
</dbReference>
<keyword evidence="3" id="KW-0418">Kinase</keyword>
<dbReference type="Proteomes" id="UP001642464">
    <property type="component" value="Unassembled WGS sequence"/>
</dbReference>
<feature type="compositionally biased region" description="Pro residues" evidence="1">
    <location>
        <begin position="751"/>
        <end position="767"/>
    </location>
</feature>
<feature type="compositionally biased region" description="Polar residues" evidence="1">
    <location>
        <begin position="651"/>
        <end position="664"/>
    </location>
</feature>
<dbReference type="SMART" id="SM00220">
    <property type="entry name" value="S_TKc"/>
    <property type="match status" value="1"/>
</dbReference>
<feature type="region of interest" description="Disordered" evidence="1">
    <location>
        <begin position="749"/>
        <end position="772"/>
    </location>
</feature>
<keyword evidence="4" id="KW-1185">Reference proteome</keyword>
<feature type="region of interest" description="Disordered" evidence="1">
    <location>
        <begin position="562"/>
        <end position="597"/>
    </location>
</feature>
<dbReference type="InterPro" id="IPR008271">
    <property type="entry name" value="Ser/Thr_kinase_AS"/>
</dbReference>
<keyword evidence="3" id="KW-0808">Transferase</keyword>
<dbReference type="InterPro" id="IPR011009">
    <property type="entry name" value="Kinase-like_dom_sf"/>
</dbReference>